<dbReference type="AlphaFoldDB" id="G9YIS3"/>
<comment type="similarity">
    <text evidence="1 2">Belongs to the DTD family.</text>
</comment>
<accession>G9YIS3</accession>
<dbReference type="GO" id="GO:0043908">
    <property type="term" value="F:Ser(Gly)-tRNA(Ala) hydrolase activity"/>
    <property type="evidence" value="ECO:0007669"/>
    <property type="project" value="UniProtKB-UniRule"/>
</dbReference>
<dbReference type="HOGENOM" id="CLU_076901_1_0_9"/>
<keyword evidence="2" id="KW-0820">tRNA-binding</keyword>
<dbReference type="PANTHER" id="PTHR10472">
    <property type="entry name" value="D-TYROSYL-TRNA TYR DEACYLASE"/>
    <property type="match status" value="1"/>
</dbReference>
<dbReference type="STRING" id="861450.HMPREF0080_01567"/>
<evidence type="ECO:0000256" key="1">
    <source>
        <dbReference type="ARBA" id="ARBA00009673"/>
    </source>
</evidence>
<dbReference type="OrthoDB" id="9801395at2"/>
<dbReference type="FunFam" id="3.50.80.10:FF:000001">
    <property type="entry name" value="D-aminoacyl-tRNA deacylase"/>
    <property type="match status" value="1"/>
</dbReference>
<dbReference type="EC" id="3.1.1.-" evidence="2"/>
<evidence type="ECO:0000256" key="2">
    <source>
        <dbReference type="HAMAP-Rule" id="MF_00518"/>
    </source>
</evidence>
<proteinExistence type="inferred from homology"/>
<dbReference type="PATRIC" id="fig|861450.3.peg.1445"/>
<dbReference type="Proteomes" id="UP000005481">
    <property type="component" value="Unassembled WGS sequence"/>
</dbReference>
<dbReference type="InterPro" id="IPR023509">
    <property type="entry name" value="DTD-like_sf"/>
</dbReference>
<dbReference type="GO" id="GO:0019478">
    <property type="term" value="P:D-amino acid catabolic process"/>
    <property type="evidence" value="ECO:0007669"/>
    <property type="project" value="UniProtKB-UniRule"/>
</dbReference>
<dbReference type="Pfam" id="PF02580">
    <property type="entry name" value="Tyr_Deacylase"/>
    <property type="match status" value="1"/>
</dbReference>
<dbReference type="EMBL" id="AGCJ01000069">
    <property type="protein sequence ID" value="EHM39372.1"/>
    <property type="molecule type" value="Genomic_DNA"/>
</dbReference>
<dbReference type="EC" id="3.1.1.96" evidence="2"/>
<comment type="domain">
    <text evidence="2">A Gly-cisPro motif from one monomer fits into the active site of the other monomer to allow specific chiral rejection of L-amino acids.</text>
</comment>
<dbReference type="SUPFAM" id="SSF69500">
    <property type="entry name" value="DTD-like"/>
    <property type="match status" value="1"/>
</dbReference>
<comment type="caution">
    <text evidence="3">The sequence shown here is derived from an EMBL/GenBank/DDBJ whole genome shotgun (WGS) entry which is preliminary data.</text>
</comment>
<gene>
    <name evidence="2" type="primary">dtd</name>
    <name evidence="3" type="ORF">HMPREF0080_01567</name>
</gene>
<comment type="catalytic activity">
    <reaction evidence="2">
        <text>a D-aminoacyl-tRNA + H2O = a tRNA + a D-alpha-amino acid + H(+)</text>
        <dbReference type="Rhea" id="RHEA:13953"/>
        <dbReference type="Rhea" id="RHEA-COMP:10123"/>
        <dbReference type="Rhea" id="RHEA-COMP:10124"/>
        <dbReference type="ChEBI" id="CHEBI:15377"/>
        <dbReference type="ChEBI" id="CHEBI:15378"/>
        <dbReference type="ChEBI" id="CHEBI:59871"/>
        <dbReference type="ChEBI" id="CHEBI:78442"/>
        <dbReference type="ChEBI" id="CHEBI:79333"/>
        <dbReference type="EC" id="3.1.1.96"/>
    </reaction>
</comment>
<evidence type="ECO:0000313" key="4">
    <source>
        <dbReference type="Proteomes" id="UP000005481"/>
    </source>
</evidence>
<dbReference type="PANTHER" id="PTHR10472:SF5">
    <property type="entry name" value="D-AMINOACYL-TRNA DEACYLASE 1"/>
    <property type="match status" value="1"/>
</dbReference>
<evidence type="ECO:0000313" key="3">
    <source>
        <dbReference type="EMBL" id="EHM39372.1"/>
    </source>
</evidence>
<dbReference type="GO" id="GO:0051500">
    <property type="term" value="F:D-tyrosyl-tRNA(Tyr) deacylase activity"/>
    <property type="evidence" value="ECO:0007669"/>
    <property type="project" value="TreeGrafter"/>
</dbReference>
<dbReference type="eggNOG" id="COG1490">
    <property type="taxonomic scope" value="Bacteria"/>
</dbReference>
<sequence length="149" mass="16219">MRAVVQRTLQSKVIAAGRETGKAGFGLTVLLGIGNDDDSGDVAYMVEKIVNLRIFEDEDGKMNQSLLQKNGDMLVVSQFTLYGDARRGRRPSFTAAAPPEKADRLYEAFVAAVRKKGITVGTGVFRAEMVVSLDNHGPVTILLDSKKIF</sequence>
<dbReference type="GO" id="GO:0005737">
    <property type="term" value="C:cytoplasm"/>
    <property type="evidence" value="ECO:0007669"/>
    <property type="project" value="UniProtKB-SubCell"/>
</dbReference>
<keyword evidence="4" id="KW-1185">Reference proteome</keyword>
<organism evidence="3 4">
    <name type="scientific">Anaeroglobus geminatus F0357</name>
    <dbReference type="NCBI Taxonomy" id="861450"/>
    <lineage>
        <taxon>Bacteria</taxon>
        <taxon>Bacillati</taxon>
        <taxon>Bacillota</taxon>
        <taxon>Negativicutes</taxon>
        <taxon>Veillonellales</taxon>
        <taxon>Veillonellaceae</taxon>
        <taxon>Anaeroglobus</taxon>
    </lineage>
</organism>
<protein>
    <recommendedName>
        <fullName evidence="2">D-aminoacyl-tRNA deacylase</fullName>
        <shortName evidence="2">DTD</shortName>
        <ecNumber evidence="2">3.1.1.96</ecNumber>
    </recommendedName>
    <alternativeName>
        <fullName evidence="2">Gly-tRNA(Ala) deacylase</fullName>
        <ecNumber evidence="2">3.1.1.-</ecNumber>
    </alternativeName>
</protein>
<comment type="subcellular location">
    <subcellularLocation>
        <location evidence="2">Cytoplasm</location>
    </subcellularLocation>
</comment>
<reference evidence="3 4" key="1">
    <citation type="submission" date="2011-08" db="EMBL/GenBank/DDBJ databases">
        <authorList>
            <person name="Weinstock G."/>
            <person name="Sodergren E."/>
            <person name="Clifton S."/>
            <person name="Fulton L."/>
            <person name="Fulton B."/>
            <person name="Courtney L."/>
            <person name="Fronick C."/>
            <person name="Harrison M."/>
            <person name="Strong C."/>
            <person name="Farmer C."/>
            <person name="Delahaunty K."/>
            <person name="Markovic C."/>
            <person name="Hall O."/>
            <person name="Minx P."/>
            <person name="Tomlinson C."/>
            <person name="Mitreva M."/>
            <person name="Hou S."/>
            <person name="Chen J."/>
            <person name="Wollam A."/>
            <person name="Pepin K.H."/>
            <person name="Johnson M."/>
            <person name="Bhonagiri V."/>
            <person name="Zhang X."/>
            <person name="Suruliraj S."/>
            <person name="Warren W."/>
            <person name="Chinwalla A."/>
            <person name="Mardis E.R."/>
            <person name="Wilson R.K."/>
        </authorList>
    </citation>
    <scope>NUCLEOTIDE SEQUENCE [LARGE SCALE GENOMIC DNA]</scope>
    <source>
        <strain evidence="3 4">F0357</strain>
    </source>
</reference>
<comment type="function">
    <text evidence="2">An aminoacyl-tRNA editing enzyme that deacylates mischarged D-aminoacyl-tRNAs. Also deacylates mischarged glycyl-tRNA(Ala), protecting cells against glycine mischarging by AlaRS. Acts via tRNA-based rather than protein-based catalysis; rejects L-amino acids rather than detecting D-amino acids in the active site. By recycling D-aminoacyl-tRNA to D-amino acids and free tRNA molecules, this enzyme counteracts the toxicity associated with the formation of D-aminoacyl-tRNA entities in vivo and helps enforce protein L-homochirality.</text>
</comment>
<keyword evidence="2" id="KW-0378">Hydrolase</keyword>
<feature type="short sequence motif" description="Gly-cisPro motif, important for rejection of L-amino acids" evidence="2">
    <location>
        <begin position="137"/>
        <end position="138"/>
    </location>
</feature>
<dbReference type="GO" id="GO:0000049">
    <property type="term" value="F:tRNA binding"/>
    <property type="evidence" value="ECO:0007669"/>
    <property type="project" value="UniProtKB-UniRule"/>
</dbReference>
<keyword evidence="2" id="KW-0694">RNA-binding</keyword>
<dbReference type="HAMAP" id="MF_00518">
    <property type="entry name" value="Deacylase_Dtd"/>
    <property type="match status" value="1"/>
</dbReference>
<dbReference type="InterPro" id="IPR003732">
    <property type="entry name" value="Daa-tRNA_deacyls_DTD"/>
</dbReference>
<keyword evidence="2" id="KW-0963">Cytoplasm</keyword>
<comment type="catalytic activity">
    <reaction evidence="2">
        <text>glycyl-tRNA(Ala) + H2O = tRNA(Ala) + glycine + H(+)</text>
        <dbReference type="Rhea" id="RHEA:53744"/>
        <dbReference type="Rhea" id="RHEA-COMP:9657"/>
        <dbReference type="Rhea" id="RHEA-COMP:13640"/>
        <dbReference type="ChEBI" id="CHEBI:15377"/>
        <dbReference type="ChEBI" id="CHEBI:15378"/>
        <dbReference type="ChEBI" id="CHEBI:57305"/>
        <dbReference type="ChEBI" id="CHEBI:78442"/>
        <dbReference type="ChEBI" id="CHEBI:78522"/>
    </reaction>
</comment>
<name>G9YIS3_9FIRM</name>
<dbReference type="RefSeq" id="WP_006790534.1">
    <property type="nucleotide sequence ID" value="NZ_JH417603.1"/>
</dbReference>
<dbReference type="NCBIfam" id="TIGR00256">
    <property type="entry name" value="D-aminoacyl-tRNA deacylase"/>
    <property type="match status" value="1"/>
</dbReference>
<dbReference type="Gene3D" id="3.50.80.10">
    <property type="entry name" value="D-tyrosyl-tRNA(Tyr) deacylase"/>
    <property type="match status" value="1"/>
</dbReference>
<comment type="subunit">
    <text evidence="2">Homodimer.</text>
</comment>
<dbReference type="CDD" id="cd00563">
    <property type="entry name" value="Dtyr_deacylase"/>
    <property type="match status" value="1"/>
</dbReference>
<dbReference type="GO" id="GO:0106026">
    <property type="term" value="F:Gly-tRNA(Ala) deacylase activity"/>
    <property type="evidence" value="ECO:0007669"/>
    <property type="project" value="UniProtKB-UniRule"/>
</dbReference>